<dbReference type="Gene3D" id="3.30.390.80">
    <property type="entry name" value="DNA repair protein Rad52/59/22"/>
    <property type="match status" value="1"/>
</dbReference>
<evidence type="ECO:0000256" key="3">
    <source>
        <dbReference type="ARBA" id="ARBA00023172"/>
    </source>
</evidence>
<dbReference type="GO" id="GO:0000724">
    <property type="term" value="P:double-strand break repair via homologous recombination"/>
    <property type="evidence" value="ECO:0007669"/>
    <property type="project" value="TreeGrafter"/>
</dbReference>
<name>A0A179EWF8_PURLI</name>
<sequence length="200" mass="22329">MLSYLSSSDAIYVANLVFGNDHWSSEVLRQEEDVPHREGEKWAVNAKCRVRVTVNWPSTGQSTFHEGTGYGGGSKGAKTPGDALEMAIKEAETDAFKRALRMFGEALGNCFYDKVYLAWIEKQRSREGKHDPSKHFVPESLLRKHATLTPTCSSQQVLSFEPRKSGNGAKVDGPVRLVPKTEEFDDVDSDMFVDDDGYTF</sequence>
<dbReference type="InterPro" id="IPR042525">
    <property type="entry name" value="Rad52_Rad59_Rad22_sf"/>
</dbReference>
<proteinExistence type="inferred from homology"/>
<evidence type="ECO:0000313" key="5">
    <source>
        <dbReference type="EMBL" id="OAQ57517.1"/>
    </source>
</evidence>
<evidence type="ECO:0000313" key="6">
    <source>
        <dbReference type="Proteomes" id="UP000078240"/>
    </source>
</evidence>
<evidence type="ECO:0000256" key="2">
    <source>
        <dbReference type="ARBA" id="ARBA00022763"/>
    </source>
</evidence>
<gene>
    <name evidence="5" type="ORF">VFPBJ_11743</name>
</gene>
<dbReference type="AlphaFoldDB" id="A0A179EWF8"/>
<comment type="similarity">
    <text evidence="1">Belongs to the RAD52 family.</text>
</comment>
<dbReference type="Proteomes" id="UP000078240">
    <property type="component" value="Unassembled WGS sequence"/>
</dbReference>
<protein>
    <submittedName>
        <fullName evidence="5">Rad52/22 family double-strand break repair protein domain-containing protein</fullName>
    </submittedName>
</protein>
<accession>A0A179EWF8</accession>
<keyword evidence="4" id="KW-0234">DNA repair</keyword>
<dbReference type="EMBL" id="LSBH01000092">
    <property type="protein sequence ID" value="OAQ57517.1"/>
    <property type="molecule type" value="Genomic_DNA"/>
</dbReference>
<dbReference type="PANTHER" id="PTHR12132:SF1">
    <property type="entry name" value="DNA REPAIR PROTEIN RAD52 HOMOLOG"/>
    <property type="match status" value="1"/>
</dbReference>
<dbReference type="InterPro" id="IPR007232">
    <property type="entry name" value="Rad52_Rad59_Rad22"/>
</dbReference>
<dbReference type="GO" id="GO:0045002">
    <property type="term" value="P:double-strand break repair via single-strand annealing"/>
    <property type="evidence" value="ECO:0007669"/>
    <property type="project" value="TreeGrafter"/>
</dbReference>
<evidence type="ECO:0000256" key="1">
    <source>
        <dbReference type="ARBA" id="ARBA00006638"/>
    </source>
</evidence>
<keyword evidence="2" id="KW-0227">DNA damage</keyword>
<organism evidence="5 6">
    <name type="scientific">Purpureocillium lilacinum</name>
    <name type="common">Paecilomyces lilacinus</name>
    <dbReference type="NCBI Taxonomy" id="33203"/>
    <lineage>
        <taxon>Eukaryota</taxon>
        <taxon>Fungi</taxon>
        <taxon>Dikarya</taxon>
        <taxon>Ascomycota</taxon>
        <taxon>Pezizomycotina</taxon>
        <taxon>Sordariomycetes</taxon>
        <taxon>Hypocreomycetidae</taxon>
        <taxon>Hypocreales</taxon>
        <taxon>Ophiocordycipitaceae</taxon>
        <taxon>Purpureocillium</taxon>
    </lineage>
</organism>
<dbReference type="SUPFAM" id="SSF54768">
    <property type="entry name" value="dsRNA-binding domain-like"/>
    <property type="match status" value="1"/>
</dbReference>
<comment type="caution">
    <text evidence="5">The sequence shown here is derived from an EMBL/GenBank/DDBJ whole genome shotgun (WGS) entry which is preliminary data.</text>
</comment>
<dbReference type="PANTHER" id="PTHR12132">
    <property type="entry name" value="DNA REPAIR AND RECOMBINATION PROTEIN RAD52, RAD59"/>
    <property type="match status" value="1"/>
</dbReference>
<reference evidence="5 6" key="1">
    <citation type="submission" date="2016-01" db="EMBL/GenBank/DDBJ databases">
        <title>Biosynthesis of antibiotic leucinostatins and their inhibition on Phytophthora in bio-control Purpureocillium lilacinum.</title>
        <authorList>
            <person name="Wang G."/>
            <person name="Liu Z."/>
            <person name="Lin R."/>
            <person name="Li E."/>
            <person name="Mao Z."/>
            <person name="Ling J."/>
            <person name="Yin W."/>
            <person name="Xie B."/>
        </authorList>
    </citation>
    <scope>NUCLEOTIDE SEQUENCE [LARGE SCALE GENOMIC DNA]</scope>
    <source>
        <strain evidence="5">PLBJ-1</strain>
    </source>
</reference>
<dbReference type="Pfam" id="PF04098">
    <property type="entry name" value="Rad52_Rad22"/>
    <property type="match status" value="1"/>
</dbReference>
<keyword evidence="3" id="KW-0233">DNA recombination</keyword>
<evidence type="ECO:0000256" key="4">
    <source>
        <dbReference type="ARBA" id="ARBA00023204"/>
    </source>
</evidence>
<dbReference type="GO" id="GO:0006312">
    <property type="term" value="P:mitotic recombination"/>
    <property type="evidence" value="ECO:0007669"/>
    <property type="project" value="TreeGrafter"/>
</dbReference>
<dbReference type="InterPro" id="IPR041247">
    <property type="entry name" value="Rad52_fam"/>
</dbReference>
<dbReference type="GO" id="GO:0005634">
    <property type="term" value="C:nucleus"/>
    <property type="evidence" value="ECO:0007669"/>
    <property type="project" value="TreeGrafter"/>
</dbReference>